<organism evidence="1 2">
    <name type="scientific">Fusarium torreyae</name>
    <dbReference type="NCBI Taxonomy" id="1237075"/>
    <lineage>
        <taxon>Eukaryota</taxon>
        <taxon>Fungi</taxon>
        <taxon>Dikarya</taxon>
        <taxon>Ascomycota</taxon>
        <taxon>Pezizomycotina</taxon>
        <taxon>Sordariomycetes</taxon>
        <taxon>Hypocreomycetidae</taxon>
        <taxon>Hypocreales</taxon>
        <taxon>Nectriaceae</taxon>
        <taxon>Fusarium</taxon>
    </lineage>
</organism>
<dbReference type="CDD" id="cd12148">
    <property type="entry name" value="fungal_TF_MHR"/>
    <property type="match status" value="1"/>
</dbReference>
<dbReference type="PANTHER" id="PTHR47785:SF7">
    <property type="entry name" value="ZN(II)2CYS6 TRANSCRIPTION FACTOR (EUROFUNG)"/>
    <property type="match status" value="1"/>
</dbReference>
<dbReference type="InterPro" id="IPR053181">
    <property type="entry name" value="EcdB-like_regulator"/>
</dbReference>
<dbReference type="EMBL" id="JAOQAZ010000005">
    <property type="protein sequence ID" value="KAJ4265974.1"/>
    <property type="molecule type" value="Genomic_DNA"/>
</dbReference>
<evidence type="ECO:0000313" key="1">
    <source>
        <dbReference type="EMBL" id="KAJ4265974.1"/>
    </source>
</evidence>
<dbReference type="AlphaFoldDB" id="A0A9W8S5T4"/>
<keyword evidence="2" id="KW-1185">Reference proteome</keyword>
<gene>
    <name evidence="1" type="primary">ZCF27_2</name>
    <name evidence="1" type="ORF">NW762_003947</name>
</gene>
<name>A0A9W8S5T4_9HYPO</name>
<dbReference type="Proteomes" id="UP001152049">
    <property type="component" value="Unassembled WGS sequence"/>
</dbReference>
<sequence>MPGSSSLVDDPPQLFPNPPEGCQGDIERAWYFYLSEISLWRLEVNARRSIDQLQQGDCRGLPRTLIEVYHDTLSQLEAWRSSLPPLVSIENGSTTEEDDVIRFVLRGRVTYVHELISWPFLYAIMSDRNENGAADQQVADALAFHYDRLLANTSGYYHRHHGTWLMVRSSARSACILLGFVRLYPSSRVMPPAWKDAVLLTLKMVEYWSTEIKEMCPVLHTMTRLLEIVE</sequence>
<reference evidence="1" key="1">
    <citation type="submission" date="2022-09" db="EMBL/GenBank/DDBJ databases">
        <title>Fusarium specimens isolated from Avocado Roots.</title>
        <authorList>
            <person name="Stajich J."/>
            <person name="Roper C."/>
            <person name="Heimlech-Rivalta G."/>
        </authorList>
    </citation>
    <scope>NUCLEOTIDE SEQUENCE</scope>
    <source>
        <strain evidence="1">CF00136</strain>
    </source>
</reference>
<comment type="caution">
    <text evidence="1">The sequence shown here is derived from an EMBL/GenBank/DDBJ whole genome shotgun (WGS) entry which is preliminary data.</text>
</comment>
<protein>
    <submittedName>
        <fullName evidence="1">Zcf27p</fullName>
    </submittedName>
</protein>
<evidence type="ECO:0000313" key="2">
    <source>
        <dbReference type="Proteomes" id="UP001152049"/>
    </source>
</evidence>
<dbReference type="OrthoDB" id="4356994at2759"/>
<dbReference type="PANTHER" id="PTHR47785">
    <property type="entry name" value="ZN(II)2CYS6 TRANSCRIPTION FACTOR (EUROFUNG)-RELATED-RELATED"/>
    <property type="match status" value="1"/>
</dbReference>
<accession>A0A9W8S5T4</accession>
<proteinExistence type="predicted"/>